<proteinExistence type="predicted"/>
<dbReference type="Pfam" id="PF00182">
    <property type="entry name" value="Glyco_hydro_19"/>
    <property type="match status" value="1"/>
</dbReference>
<keyword evidence="2" id="KW-0611">Plant defense</keyword>
<reference evidence="5 6" key="1">
    <citation type="submission" date="2023-12" db="EMBL/GenBank/DDBJ databases">
        <title>A high-quality genome assembly for Dillenia turbinata (Dilleniales).</title>
        <authorList>
            <person name="Chanderbali A."/>
        </authorList>
    </citation>
    <scope>NUCLEOTIDE SEQUENCE [LARGE SCALE GENOMIC DNA]</scope>
    <source>
        <strain evidence="5">LSX21</strain>
        <tissue evidence="5">Leaf</tissue>
    </source>
</reference>
<evidence type="ECO:0000313" key="6">
    <source>
        <dbReference type="Proteomes" id="UP001370490"/>
    </source>
</evidence>
<keyword evidence="1" id="KW-0147">Chitin-binding</keyword>
<evidence type="ECO:0000313" key="5">
    <source>
        <dbReference type="EMBL" id="KAK6922531.1"/>
    </source>
</evidence>
<evidence type="ECO:0000256" key="1">
    <source>
        <dbReference type="ARBA" id="ARBA00022669"/>
    </source>
</evidence>
<dbReference type="GO" id="GO:0008061">
    <property type="term" value="F:chitin binding"/>
    <property type="evidence" value="ECO:0007669"/>
    <property type="project" value="UniProtKB-KW"/>
</dbReference>
<dbReference type="GO" id="GO:0004568">
    <property type="term" value="F:chitinase activity"/>
    <property type="evidence" value="ECO:0007669"/>
    <property type="project" value="InterPro"/>
</dbReference>
<comment type="caution">
    <text evidence="5">The sequence shown here is derived from an EMBL/GenBank/DDBJ whole genome shotgun (WGS) entry which is preliminary data.</text>
</comment>
<organism evidence="5 6">
    <name type="scientific">Dillenia turbinata</name>
    <dbReference type="NCBI Taxonomy" id="194707"/>
    <lineage>
        <taxon>Eukaryota</taxon>
        <taxon>Viridiplantae</taxon>
        <taxon>Streptophyta</taxon>
        <taxon>Embryophyta</taxon>
        <taxon>Tracheophyta</taxon>
        <taxon>Spermatophyta</taxon>
        <taxon>Magnoliopsida</taxon>
        <taxon>eudicotyledons</taxon>
        <taxon>Gunneridae</taxon>
        <taxon>Pentapetalae</taxon>
        <taxon>Dilleniales</taxon>
        <taxon>Dilleniaceae</taxon>
        <taxon>Dillenia</taxon>
    </lineage>
</organism>
<dbReference type="Gene3D" id="1.10.530.10">
    <property type="match status" value="1"/>
</dbReference>
<evidence type="ECO:0000259" key="4">
    <source>
        <dbReference type="Pfam" id="PF00182"/>
    </source>
</evidence>
<dbReference type="Proteomes" id="UP001370490">
    <property type="component" value="Unassembled WGS sequence"/>
</dbReference>
<dbReference type="AlphaFoldDB" id="A0AAN8Z2S6"/>
<dbReference type="PANTHER" id="PTHR22595">
    <property type="entry name" value="CHITINASE-RELATED"/>
    <property type="match status" value="1"/>
</dbReference>
<dbReference type="InterPro" id="IPR023346">
    <property type="entry name" value="Lysozyme-like_dom_sf"/>
</dbReference>
<dbReference type="SUPFAM" id="SSF53955">
    <property type="entry name" value="Lysozyme-like"/>
    <property type="match status" value="1"/>
</dbReference>
<feature type="domain" description="Glycoside hydrolase family 19 catalytic" evidence="4">
    <location>
        <begin position="1"/>
        <end position="60"/>
    </location>
</feature>
<dbReference type="CDD" id="cd00325">
    <property type="entry name" value="chitinase_GH19"/>
    <property type="match status" value="1"/>
</dbReference>
<keyword evidence="6" id="KW-1185">Reference proteome</keyword>
<keyword evidence="3" id="KW-1015">Disulfide bond</keyword>
<gene>
    <name evidence="5" type="ORF">RJ641_010835</name>
</gene>
<sequence length="266" mass="28739">MTPQSPKPSCHAVMTGGWTPSSADTAAGRVPGYGVATNIINGGVECGKGSNPQGQDRIGILDSLHVNPTSSIVLLTLTEGVIDDGQPPSFYLHLSEVSLAGFSRLPVQSDDLSLRDSETQDVTDTDPGFRDSFSNLASSLCRCFTSALSGMTTLTRALGDASFPQLADKSMFLNCLTWLHAGLSIQMMAVLAFPPNDDCNMQNEGVDYDLQWVSKEKRNLSFLMTVPKSIAIDECRKQNLHTNTMFIGSVTQFLLKRGAQNCYTKC</sequence>
<dbReference type="GO" id="GO:0016998">
    <property type="term" value="P:cell wall macromolecule catabolic process"/>
    <property type="evidence" value="ECO:0007669"/>
    <property type="project" value="InterPro"/>
</dbReference>
<keyword evidence="5" id="KW-0378">Hydrolase</keyword>
<dbReference type="GO" id="GO:0006032">
    <property type="term" value="P:chitin catabolic process"/>
    <property type="evidence" value="ECO:0007669"/>
    <property type="project" value="InterPro"/>
</dbReference>
<evidence type="ECO:0000256" key="3">
    <source>
        <dbReference type="ARBA" id="ARBA00023157"/>
    </source>
</evidence>
<dbReference type="GO" id="GO:0006952">
    <property type="term" value="P:defense response"/>
    <property type="evidence" value="ECO:0007669"/>
    <property type="project" value="UniProtKB-KW"/>
</dbReference>
<dbReference type="PANTHER" id="PTHR22595:SF79">
    <property type="entry name" value="CHITINASE 12"/>
    <property type="match status" value="1"/>
</dbReference>
<protein>
    <submittedName>
        <fullName evidence="5">Glycoside hydrolase, family 19, catalytic</fullName>
    </submittedName>
</protein>
<name>A0AAN8Z2S6_9MAGN</name>
<dbReference type="EMBL" id="JBAMMX010000018">
    <property type="protein sequence ID" value="KAK6922531.1"/>
    <property type="molecule type" value="Genomic_DNA"/>
</dbReference>
<dbReference type="InterPro" id="IPR000726">
    <property type="entry name" value="Glyco_hydro_19_cat"/>
</dbReference>
<accession>A0AAN8Z2S6</accession>
<evidence type="ECO:0000256" key="2">
    <source>
        <dbReference type="ARBA" id="ARBA00022821"/>
    </source>
</evidence>